<dbReference type="Gene3D" id="3.40.50.620">
    <property type="entry name" value="HUPs"/>
    <property type="match status" value="1"/>
</dbReference>
<dbReference type="SUPFAM" id="SSF52402">
    <property type="entry name" value="Adenine nucleotide alpha hydrolases-like"/>
    <property type="match status" value="1"/>
</dbReference>
<dbReference type="Proteomes" id="UP000507470">
    <property type="component" value="Unassembled WGS sequence"/>
</dbReference>
<name>A0A6J8B4F4_MYTCO</name>
<dbReference type="AlphaFoldDB" id="A0A6J8B4F4"/>
<dbReference type="Pfam" id="PF00582">
    <property type="entry name" value="Usp"/>
    <property type="match status" value="1"/>
</dbReference>
<evidence type="ECO:0000259" key="1">
    <source>
        <dbReference type="Pfam" id="PF00582"/>
    </source>
</evidence>
<evidence type="ECO:0000313" key="2">
    <source>
        <dbReference type="EMBL" id="CAC5378240.1"/>
    </source>
</evidence>
<evidence type="ECO:0000313" key="3">
    <source>
        <dbReference type="Proteomes" id="UP000507470"/>
    </source>
</evidence>
<proteinExistence type="predicted"/>
<sequence length="152" mass="16500">MDDRKISVVILGVDGSDVSLFAIKKYSEELMESNHHVVAVLVGERTDVAFNAIGPLDKSLVKALIDAEEQKISEKISRVKTCMDECKIKGQIVRAYGEPGPAILDKATELKASFIVTGSRGLGKLRKTLLGSVSSYLLHHAHVPIVVCKMPS</sequence>
<dbReference type="OrthoDB" id="6087951at2759"/>
<dbReference type="EMBL" id="CACVKT020002520">
    <property type="protein sequence ID" value="CAC5378240.1"/>
    <property type="molecule type" value="Genomic_DNA"/>
</dbReference>
<dbReference type="InterPro" id="IPR014729">
    <property type="entry name" value="Rossmann-like_a/b/a_fold"/>
</dbReference>
<dbReference type="InterPro" id="IPR006015">
    <property type="entry name" value="Universal_stress_UspA"/>
</dbReference>
<accession>A0A6J8B4F4</accession>
<dbReference type="CDD" id="cd23659">
    <property type="entry name" value="USP_At3g01520-like"/>
    <property type="match status" value="1"/>
</dbReference>
<dbReference type="PANTHER" id="PTHR46989:SF3">
    <property type="entry name" value="USPA DOMAIN-CONTAINING PROTEIN"/>
    <property type="match status" value="1"/>
</dbReference>
<dbReference type="PANTHER" id="PTHR46989">
    <property type="entry name" value="USP DOMAIN-CONTAINING PROTEIN"/>
    <property type="match status" value="1"/>
</dbReference>
<dbReference type="InterPro" id="IPR006016">
    <property type="entry name" value="UspA"/>
</dbReference>
<keyword evidence="3" id="KW-1185">Reference proteome</keyword>
<reference evidence="2 3" key="1">
    <citation type="submission" date="2020-06" db="EMBL/GenBank/DDBJ databases">
        <authorList>
            <person name="Li R."/>
            <person name="Bekaert M."/>
        </authorList>
    </citation>
    <scope>NUCLEOTIDE SEQUENCE [LARGE SCALE GENOMIC DNA]</scope>
    <source>
        <strain evidence="3">wild</strain>
    </source>
</reference>
<organism evidence="2 3">
    <name type="scientific">Mytilus coruscus</name>
    <name type="common">Sea mussel</name>
    <dbReference type="NCBI Taxonomy" id="42192"/>
    <lineage>
        <taxon>Eukaryota</taxon>
        <taxon>Metazoa</taxon>
        <taxon>Spiralia</taxon>
        <taxon>Lophotrochozoa</taxon>
        <taxon>Mollusca</taxon>
        <taxon>Bivalvia</taxon>
        <taxon>Autobranchia</taxon>
        <taxon>Pteriomorphia</taxon>
        <taxon>Mytilida</taxon>
        <taxon>Mytiloidea</taxon>
        <taxon>Mytilidae</taxon>
        <taxon>Mytilinae</taxon>
        <taxon>Mytilus</taxon>
    </lineage>
</organism>
<gene>
    <name evidence="2" type="ORF">MCOR_14457</name>
</gene>
<feature type="domain" description="UspA" evidence="1">
    <location>
        <begin position="9"/>
        <end position="149"/>
    </location>
</feature>
<protein>
    <recommendedName>
        <fullName evidence="1">UspA domain-containing protein</fullName>
    </recommendedName>
</protein>
<dbReference type="PRINTS" id="PR01438">
    <property type="entry name" value="UNVRSLSTRESS"/>
</dbReference>